<dbReference type="InterPro" id="IPR012337">
    <property type="entry name" value="RNaseH-like_sf"/>
</dbReference>
<evidence type="ECO:0000259" key="1">
    <source>
        <dbReference type="Pfam" id="PF00075"/>
    </source>
</evidence>
<comment type="caution">
    <text evidence="2">The sequence shown here is derived from an EMBL/GenBank/DDBJ whole genome shotgun (WGS) entry which is preliminary data.</text>
</comment>
<proteinExistence type="predicted"/>
<sequence>MNKSDFAIFIDSSYNPERRLGVGGFLCIPNCSDEVLENKNVLEELYSPDAVKTRIVEHTTNTRLELQTLLWALESLKLDTETKTYGEMGSITVYTDCRTAVDLLRRRKRLESVHYLSKRKGTILENADIYKSIFTLYDQFSPKLVWIKGHTPGKDRVGIQKIFSEVDRLVRNLLRSYIARKFS</sequence>
<dbReference type="EMBL" id="SULG01000089">
    <property type="protein sequence ID" value="TLD40640.1"/>
    <property type="molecule type" value="Genomic_DNA"/>
</dbReference>
<reference evidence="2 3" key="1">
    <citation type="submission" date="2019-04" db="EMBL/GenBank/DDBJ databases">
        <title>Genome of a novel bacterium Candidatus Jettenia ecosi reconstructed from metagenome of an anammox bioreactor.</title>
        <authorList>
            <person name="Mardanov A.V."/>
            <person name="Beletsky A.V."/>
            <person name="Ravin N.V."/>
            <person name="Botchkova E.A."/>
            <person name="Litti Y.V."/>
            <person name="Nozhevnikova A.N."/>
        </authorList>
    </citation>
    <scope>NUCLEOTIDE SEQUENCE [LARGE SCALE GENOMIC DNA]</scope>
    <source>
        <strain evidence="2">J2</strain>
    </source>
</reference>
<dbReference type="AlphaFoldDB" id="A0A533QJA5"/>
<dbReference type="GO" id="GO:0003676">
    <property type="term" value="F:nucleic acid binding"/>
    <property type="evidence" value="ECO:0007669"/>
    <property type="project" value="InterPro"/>
</dbReference>
<dbReference type="Gene3D" id="3.30.420.10">
    <property type="entry name" value="Ribonuclease H-like superfamily/Ribonuclease H"/>
    <property type="match status" value="1"/>
</dbReference>
<dbReference type="InterPro" id="IPR002156">
    <property type="entry name" value="RNaseH_domain"/>
</dbReference>
<organism evidence="2 3">
    <name type="scientific">Candidatus Jettenia ecosi</name>
    <dbReference type="NCBI Taxonomy" id="2494326"/>
    <lineage>
        <taxon>Bacteria</taxon>
        <taxon>Pseudomonadati</taxon>
        <taxon>Planctomycetota</taxon>
        <taxon>Candidatus Brocadiia</taxon>
        <taxon>Candidatus Brocadiales</taxon>
        <taxon>Candidatus Brocadiaceae</taxon>
        <taxon>Candidatus Jettenia</taxon>
    </lineage>
</organism>
<dbReference type="SUPFAM" id="SSF53098">
    <property type="entry name" value="Ribonuclease H-like"/>
    <property type="match status" value="1"/>
</dbReference>
<evidence type="ECO:0000313" key="3">
    <source>
        <dbReference type="Proteomes" id="UP000319783"/>
    </source>
</evidence>
<protein>
    <recommendedName>
        <fullName evidence="1">RNase H type-1 domain-containing protein</fullName>
    </recommendedName>
</protein>
<name>A0A533QJA5_9BACT</name>
<dbReference type="Pfam" id="PF00075">
    <property type="entry name" value="RNase_H"/>
    <property type="match status" value="1"/>
</dbReference>
<feature type="domain" description="RNase H type-1" evidence="1">
    <location>
        <begin position="6"/>
        <end position="151"/>
    </location>
</feature>
<evidence type="ECO:0000313" key="2">
    <source>
        <dbReference type="EMBL" id="TLD40640.1"/>
    </source>
</evidence>
<gene>
    <name evidence="2" type="ORF">JETT_3103</name>
</gene>
<accession>A0A533QJA5</accession>
<dbReference type="Proteomes" id="UP000319783">
    <property type="component" value="Unassembled WGS sequence"/>
</dbReference>
<dbReference type="GO" id="GO:0004523">
    <property type="term" value="F:RNA-DNA hybrid ribonuclease activity"/>
    <property type="evidence" value="ECO:0007669"/>
    <property type="project" value="InterPro"/>
</dbReference>
<dbReference type="InterPro" id="IPR036397">
    <property type="entry name" value="RNaseH_sf"/>
</dbReference>